<reference evidence="2 4" key="1">
    <citation type="submission" date="2019-11" db="EMBL/GenBank/DDBJ databases">
        <title>Whole Genome Sequencing and Comparative Genomic Analyses of Lysinibacillus pakistanensis LZH-9, a Halotolerant Strain with Excellent COD Removal Capability.</title>
        <authorList>
            <person name="Zhou H."/>
        </authorList>
    </citation>
    <scope>NUCLEOTIDE SEQUENCE [LARGE SCALE GENOMIC DNA]</scope>
    <source>
        <strain evidence="2 4">LZH-9</strain>
    </source>
</reference>
<dbReference type="AlphaFoldDB" id="A0AAX3WXD3"/>
<evidence type="ECO:0000256" key="1">
    <source>
        <dbReference type="SAM" id="Phobius"/>
    </source>
</evidence>
<feature type="transmembrane region" description="Helical" evidence="1">
    <location>
        <begin position="29"/>
        <end position="47"/>
    </location>
</feature>
<organism evidence="3 5">
    <name type="scientific">Lysinibacillus pakistanensis</name>
    <dbReference type="NCBI Taxonomy" id="759811"/>
    <lineage>
        <taxon>Bacteria</taxon>
        <taxon>Bacillati</taxon>
        <taxon>Bacillota</taxon>
        <taxon>Bacilli</taxon>
        <taxon>Bacillales</taxon>
        <taxon>Bacillaceae</taxon>
        <taxon>Lysinibacillus</taxon>
    </lineage>
</organism>
<evidence type="ECO:0000313" key="3">
    <source>
        <dbReference type="EMBL" id="WHY51438.1"/>
    </source>
</evidence>
<name>A0AAX3WXD3_9BACI</name>
<sequence>MKFLKKPYSYILLAIFTLFSFIVNFKTTWAAILLGISFVGFLFLMYLDRGDFKKSK</sequence>
<gene>
    <name evidence="2" type="ORF">GDS87_23020</name>
    <name evidence="3" type="ORF">QNH24_24785</name>
</gene>
<accession>A0AAX3WXD3</accession>
<keyword evidence="1" id="KW-0472">Membrane</keyword>
<dbReference type="EMBL" id="CP045835">
    <property type="protein sequence ID" value="QGG53563.1"/>
    <property type="molecule type" value="Genomic_DNA"/>
</dbReference>
<keyword evidence="1" id="KW-1133">Transmembrane helix</keyword>
<evidence type="ECO:0000313" key="4">
    <source>
        <dbReference type="Proteomes" id="UP000373269"/>
    </source>
</evidence>
<evidence type="ECO:0000313" key="2">
    <source>
        <dbReference type="EMBL" id="QGG53563.1"/>
    </source>
</evidence>
<keyword evidence="4" id="KW-1185">Reference proteome</keyword>
<evidence type="ECO:0000313" key="5">
    <source>
        <dbReference type="Proteomes" id="UP001178322"/>
    </source>
</evidence>
<dbReference type="RefSeq" id="WP_283870009.1">
    <property type="nucleotide sequence ID" value="NZ_CP126101.1"/>
</dbReference>
<dbReference type="Proteomes" id="UP001178322">
    <property type="component" value="Chromosome"/>
</dbReference>
<dbReference type="Proteomes" id="UP000373269">
    <property type="component" value="Chromosome"/>
</dbReference>
<protein>
    <submittedName>
        <fullName evidence="3">Uncharacterized protein</fullName>
    </submittedName>
</protein>
<reference evidence="3" key="2">
    <citation type="submission" date="2023-05" db="EMBL/GenBank/DDBJ databases">
        <title>Comparative genomics of Bacillaceae isolates and their secondary metabolite potential.</title>
        <authorList>
            <person name="Song L."/>
            <person name="Nielsen L.J."/>
            <person name="Mohite O."/>
            <person name="Xu X."/>
            <person name="Weber T."/>
            <person name="Kovacs A.T."/>
        </authorList>
    </citation>
    <scope>NUCLEOTIDE SEQUENCE</scope>
    <source>
        <strain evidence="3">LY1</strain>
    </source>
</reference>
<proteinExistence type="predicted"/>
<dbReference type="EMBL" id="CP126101">
    <property type="protein sequence ID" value="WHY51438.1"/>
    <property type="molecule type" value="Genomic_DNA"/>
</dbReference>
<keyword evidence="1" id="KW-0812">Transmembrane</keyword>
<feature type="transmembrane region" description="Helical" evidence="1">
    <location>
        <begin position="7"/>
        <end position="23"/>
    </location>
</feature>